<keyword evidence="1" id="KW-0233">DNA recombination</keyword>
<dbReference type="SUPFAM" id="SSF56349">
    <property type="entry name" value="DNA breaking-rejoining enzymes"/>
    <property type="match status" value="1"/>
</dbReference>
<proteinExistence type="predicted"/>
<reference evidence="2 3" key="1">
    <citation type="journal article" date="2014" name="PLoS Genet.">
        <title>Phylogenetically driven sequencing of extremely halophilic archaea reveals strategies for static and dynamic osmo-response.</title>
        <authorList>
            <person name="Becker E.A."/>
            <person name="Seitzer P.M."/>
            <person name="Tritt A."/>
            <person name="Larsen D."/>
            <person name="Krusor M."/>
            <person name="Yao A.I."/>
            <person name="Wu D."/>
            <person name="Madern D."/>
            <person name="Eisen J.A."/>
            <person name="Darling A.E."/>
            <person name="Facciotti M.T."/>
        </authorList>
    </citation>
    <scope>NUCLEOTIDE SEQUENCE [LARGE SCALE GENOMIC DNA]</scope>
    <source>
        <strain evidence="2 3">JCM 12890</strain>
    </source>
</reference>
<dbReference type="Gene3D" id="1.10.443.10">
    <property type="entry name" value="Intergrase catalytic core"/>
    <property type="match status" value="1"/>
</dbReference>
<name>L9ZNC7_NATA2</name>
<dbReference type="EMBL" id="AOIK01000025">
    <property type="protein sequence ID" value="ELY86668.1"/>
    <property type="molecule type" value="Genomic_DNA"/>
</dbReference>
<protein>
    <submittedName>
        <fullName evidence="2">Putative phage integrase</fullName>
    </submittedName>
</protein>
<organism evidence="2 3">
    <name type="scientific">Natrinema altunense (strain JCM 12890 / CGMCC 1.3731 / AJ2)</name>
    <dbReference type="NCBI Taxonomy" id="1227494"/>
    <lineage>
        <taxon>Archaea</taxon>
        <taxon>Methanobacteriati</taxon>
        <taxon>Methanobacteriota</taxon>
        <taxon>Stenosarchaea group</taxon>
        <taxon>Halobacteria</taxon>
        <taxon>Halobacteriales</taxon>
        <taxon>Natrialbaceae</taxon>
        <taxon>Natrinema</taxon>
    </lineage>
</organism>
<evidence type="ECO:0000313" key="3">
    <source>
        <dbReference type="Proteomes" id="UP000011511"/>
    </source>
</evidence>
<dbReference type="Proteomes" id="UP000011511">
    <property type="component" value="Unassembled WGS sequence"/>
</dbReference>
<evidence type="ECO:0000256" key="1">
    <source>
        <dbReference type="ARBA" id="ARBA00023172"/>
    </source>
</evidence>
<sequence length="79" mass="8932">MQATRTHELQQHENRDDMTVWLSRNEVAQSLEAVDDTQQRIAFALGARCGCRSHEVPDVAPEDIVDTDDGTMLRVYSSN</sequence>
<evidence type="ECO:0000313" key="2">
    <source>
        <dbReference type="EMBL" id="ELY86668.1"/>
    </source>
</evidence>
<dbReference type="InterPro" id="IPR013762">
    <property type="entry name" value="Integrase-like_cat_sf"/>
</dbReference>
<dbReference type="InterPro" id="IPR011010">
    <property type="entry name" value="DNA_brk_join_enz"/>
</dbReference>
<dbReference type="GO" id="GO:0006310">
    <property type="term" value="P:DNA recombination"/>
    <property type="evidence" value="ECO:0007669"/>
    <property type="project" value="UniProtKB-KW"/>
</dbReference>
<gene>
    <name evidence="2" type="ORF">C485_07117</name>
</gene>
<dbReference type="GO" id="GO:0003677">
    <property type="term" value="F:DNA binding"/>
    <property type="evidence" value="ECO:0007669"/>
    <property type="project" value="InterPro"/>
</dbReference>
<dbReference type="GO" id="GO:0015074">
    <property type="term" value="P:DNA integration"/>
    <property type="evidence" value="ECO:0007669"/>
    <property type="project" value="InterPro"/>
</dbReference>
<dbReference type="AlphaFoldDB" id="L9ZNC7"/>
<comment type="caution">
    <text evidence="2">The sequence shown here is derived from an EMBL/GenBank/DDBJ whole genome shotgun (WGS) entry which is preliminary data.</text>
</comment>
<keyword evidence="3" id="KW-1185">Reference proteome</keyword>
<dbReference type="eggNOG" id="arCOG02282">
    <property type="taxonomic scope" value="Archaea"/>
</dbReference>
<dbReference type="PATRIC" id="fig|1227494.3.peg.1414"/>
<accession>L9ZNC7</accession>
<dbReference type="RefSeq" id="WP_007108754.1">
    <property type="nucleotide sequence ID" value="NZ_AOIK01000025.1"/>
</dbReference>